<accession>A0AAV2IUE9</accession>
<protein>
    <submittedName>
        <fullName evidence="1">Uncharacterized protein</fullName>
    </submittedName>
</protein>
<proteinExistence type="predicted"/>
<name>A0AAV2IUE9_KNICA</name>
<gene>
    <name evidence="1" type="ORF">KC01_LOCUS1434</name>
</gene>
<organism evidence="1 2">
    <name type="scientific">Knipowitschia caucasica</name>
    <name type="common">Caucasian dwarf goby</name>
    <name type="synonym">Pomatoschistus caucasicus</name>
    <dbReference type="NCBI Taxonomy" id="637954"/>
    <lineage>
        <taxon>Eukaryota</taxon>
        <taxon>Metazoa</taxon>
        <taxon>Chordata</taxon>
        <taxon>Craniata</taxon>
        <taxon>Vertebrata</taxon>
        <taxon>Euteleostomi</taxon>
        <taxon>Actinopterygii</taxon>
        <taxon>Neopterygii</taxon>
        <taxon>Teleostei</taxon>
        <taxon>Neoteleostei</taxon>
        <taxon>Acanthomorphata</taxon>
        <taxon>Gobiaria</taxon>
        <taxon>Gobiiformes</taxon>
        <taxon>Gobioidei</taxon>
        <taxon>Gobiidae</taxon>
        <taxon>Gobiinae</taxon>
        <taxon>Knipowitschia</taxon>
    </lineage>
</organism>
<evidence type="ECO:0000313" key="2">
    <source>
        <dbReference type="Proteomes" id="UP001497482"/>
    </source>
</evidence>
<dbReference type="EMBL" id="OZ035823">
    <property type="protein sequence ID" value="CAL1568903.1"/>
    <property type="molecule type" value="Genomic_DNA"/>
</dbReference>
<dbReference type="AlphaFoldDB" id="A0AAV2IUE9"/>
<dbReference type="Proteomes" id="UP001497482">
    <property type="component" value="Chromosome 1"/>
</dbReference>
<sequence>MRIYEFSGGRRGYPFMEPAKSTTTAQETAIKNSNPNQQAMKRTECTPSSTVVPETASLCATIGLDSSGGTGTVAKAGFRP</sequence>
<keyword evidence="2" id="KW-1185">Reference proteome</keyword>
<reference evidence="1 2" key="1">
    <citation type="submission" date="2024-04" db="EMBL/GenBank/DDBJ databases">
        <authorList>
            <person name="Waldvogel A.-M."/>
            <person name="Schoenle A."/>
        </authorList>
    </citation>
    <scope>NUCLEOTIDE SEQUENCE [LARGE SCALE GENOMIC DNA]</scope>
</reference>
<evidence type="ECO:0000313" key="1">
    <source>
        <dbReference type="EMBL" id="CAL1568903.1"/>
    </source>
</evidence>